<feature type="domain" description="TehB/YeaR-like" evidence="1">
    <location>
        <begin position="19"/>
        <end position="99"/>
    </location>
</feature>
<dbReference type="Pfam" id="PF09313">
    <property type="entry name" value="TehB-like"/>
    <property type="match status" value="1"/>
</dbReference>
<protein>
    <submittedName>
        <fullName evidence="2">Tellurite resistance-related uncharacterized protein</fullName>
    </submittedName>
</protein>
<evidence type="ECO:0000259" key="1">
    <source>
        <dbReference type="Pfam" id="PF09313"/>
    </source>
</evidence>
<dbReference type="InterPro" id="IPR015392">
    <property type="entry name" value="TehB/YeaR-like_dom"/>
</dbReference>
<dbReference type="InterPro" id="IPR014710">
    <property type="entry name" value="RmlC-like_jellyroll"/>
</dbReference>
<accession>A0A2V2A6C2</accession>
<dbReference type="GeneID" id="60253940"/>
<dbReference type="RefSeq" id="WP_055125082.1">
    <property type="nucleotide sequence ID" value="NZ_CAJGZV010000001.1"/>
</dbReference>
<keyword evidence="3" id="KW-1185">Reference proteome</keyword>
<dbReference type="AlphaFoldDB" id="A0A2V2A6C2"/>
<proteinExistence type="predicted"/>
<dbReference type="SUPFAM" id="SSF51197">
    <property type="entry name" value="Clavaminate synthase-like"/>
    <property type="match status" value="1"/>
</dbReference>
<evidence type="ECO:0000313" key="2">
    <source>
        <dbReference type="EMBL" id="PWK15220.1"/>
    </source>
</evidence>
<name>A0A2V2A6C2_PSYIM</name>
<evidence type="ECO:0000313" key="3">
    <source>
        <dbReference type="Proteomes" id="UP000245655"/>
    </source>
</evidence>
<gene>
    <name evidence="2" type="ORF">C8D84_101167</name>
</gene>
<dbReference type="Gene3D" id="2.60.120.10">
    <property type="entry name" value="Jelly Rolls"/>
    <property type="match status" value="1"/>
</dbReference>
<dbReference type="EMBL" id="QGGM01000001">
    <property type="protein sequence ID" value="PWK15220.1"/>
    <property type="molecule type" value="Genomic_DNA"/>
</dbReference>
<organism evidence="2 3">
    <name type="scientific">Psychrobacter immobilis</name>
    <dbReference type="NCBI Taxonomy" id="498"/>
    <lineage>
        <taxon>Bacteria</taxon>
        <taxon>Pseudomonadati</taxon>
        <taxon>Pseudomonadota</taxon>
        <taxon>Gammaproteobacteria</taxon>
        <taxon>Moraxellales</taxon>
        <taxon>Moraxellaceae</taxon>
        <taxon>Psychrobacter</taxon>
    </lineage>
</organism>
<comment type="caution">
    <text evidence="2">The sequence shown here is derived from an EMBL/GenBank/DDBJ whole genome shotgun (WGS) entry which is preliminary data.</text>
</comment>
<sequence length="133" mass="14984">MSHTVASNPVIPSHWKIKRSTHFFTKDKVPKALLTHHNTAEGVYGQICVMQGTVTFYGFADEAATEPEKTIVIKAGQFAVSPPQYWHRVELSDDAQFNINFWTEADTGNKSLFNSSKIHSKPIEKLFDQSDES</sequence>
<dbReference type="Proteomes" id="UP000245655">
    <property type="component" value="Unassembled WGS sequence"/>
</dbReference>
<reference evidence="2 3" key="1">
    <citation type="submission" date="2018-05" db="EMBL/GenBank/DDBJ databases">
        <title>Genomic Encyclopedia of Type Strains, Phase IV (KMG-IV): sequencing the most valuable type-strain genomes for metagenomic binning, comparative biology and taxonomic classification.</title>
        <authorList>
            <person name="Goeker M."/>
        </authorList>
    </citation>
    <scope>NUCLEOTIDE SEQUENCE [LARGE SCALE GENOMIC DNA]</scope>
    <source>
        <strain evidence="2 3">DSM 7229</strain>
    </source>
</reference>